<proteinExistence type="inferred from homology"/>
<keyword evidence="6" id="KW-0378">Hydrolase</keyword>
<dbReference type="GO" id="GO:0003677">
    <property type="term" value="F:DNA binding"/>
    <property type="evidence" value="ECO:0007669"/>
    <property type="project" value="UniProtKB-KW"/>
</dbReference>
<keyword evidence="7" id="KW-1185">Reference proteome</keyword>
<comment type="similarity">
    <text evidence="1">Belongs to the type-I restriction system S methylase family.</text>
</comment>
<sequence length="427" mass="47785">MSKWEDLTLTEAGITLIDCDHKTPPPADKGLPYVAIPQMKNGYIDFSDARLISEEDFEIWTRKANPQVNDVVLSRRCNPGESSYVAEGMKFALGQNLVLLRSDGKLVKKPFLRWLIKSPAWWAEVRKNINVGAVFNSLKCREIINFTLPIPPIEEQEEITKTLYCLDRKIENLRKQNETLEAIAQTLFKHWFIDFEFPNADGKPYKSSGGAMEPSELGEIPAGWRVVRMEEIADRIAMGPFGSRITTDNFVDSGVPIIRGGNLVNGFNERDFVYLTEEKADDLKSSNAFPEDIVFTHRGTLGQVGFIPTNSTYPRYVVSQSQMLLGVNKALASSRLVYRFFCSKVGLNAILANKNTTGVPSIGRPTTTLKSIQIALPEDGIMNQFDSLIKATDSKIEANDRQIQTLTKTRDTLLPKLMSGKLRVGGD</sequence>
<dbReference type="InterPro" id="IPR052021">
    <property type="entry name" value="Type-I_RS_S_subunit"/>
</dbReference>
<dbReference type="Gene3D" id="3.90.220.20">
    <property type="entry name" value="DNA methylase specificity domains"/>
    <property type="match status" value="2"/>
</dbReference>
<evidence type="ECO:0000256" key="2">
    <source>
        <dbReference type="ARBA" id="ARBA00022747"/>
    </source>
</evidence>
<dbReference type="EMBL" id="JADEXQ010000027">
    <property type="protein sequence ID" value="MBE9030043.1"/>
    <property type="molecule type" value="Genomic_DNA"/>
</dbReference>
<name>A0A928VK16_9CYAN</name>
<dbReference type="Proteomes" id="UP000625316">
    <property type="component" value="Unassembled WGS sequence"/>
</dbReference>
<keyword evidence="4" id="KW-0175">Coiled coil</keyword>
<gene>
    <name evidence="6" type="ORF">IQ266_09920</name>
</gene>
<keyword evidence="3" id="KW-0238">DNA-binding</keyword>
<comment type="caution">
    <text evidence="6">The sequence shown here is derived from an EMBL/GenBank/DDBJ whole genome shotgun (WGS) entry which is preliminary data.</text>
</comment>
<keyword evidence="6" id="KW-0540">Nuclease</keyword>
<dbReference type="PANTHER" id="PTHR30408">
    <property type="entry name" value="TYPE-1 RESTRICTION ENZYME ECOKI SPECIFICITY PROTEIN"/>
    <property type="match status" value="1"/>
</dbReference>
<feature type="coiled-coil region" evidence="4">
    <location>
        <begin position="163"/>
        <end position="190"/>
    </location>
</feature>
<dbReference type="RefSeq" id="WP_264324869.1">
    <property type="nucleotide sequence ID" value="NZ_JADEXQ010000027.1"/>
</dbReference>
<protein>
    <submittedName>
        <fullName evidence="6">Restriction endonuclease subunit S</fullName>
    </submittedName>
</protein>
<evidence type="ECO:0000256" key="1">
    <source>
        <dbReference type="ARBA" id="ARBA00010923"/>
    </source>
</evidence>
<feature type="domain" description="Type I restriction modification DNA specificity" evidence="5">
    <location>
        <begin position="222"/>
        <end position="399"/>
    </location>
</feature>
<evidence type="ECO:0000313" key="6">
    <source>
        <dbReference type="EMBL" id="MBE9030043.1"/>
    </source>
</evidence>
<keyword evidence="2" id="KW-0680">Restriction system</keyword>
<reference evidence="6" key="1">
    <citation type="submission" date="2020-10" db="EMBL/GenBank/DDBJ databases">
        <authorList>
            <person name="Castelo-Branco R."/>
            <person name="Eusebio N."/>
            <person name="Adriana R."/>
            <person name="Vieira A."/>
            <person name="Brugerolle De Fraissinette N."/>
            <person name="Rezende De Castro R."/>
            <person name="Schneider M.P."/>
            <person name="Vasconcelos V."/>
            <person name="Leao P.N."/>
        </authorList>
    </citation>
    <scope>NUCLEOTIDE SEQUENCE</scope>
    <source>
        <strain evidence="6">LEGE 11480</strain>
    </source>
</reference>
<evidence type="ECO:0000313" key="7">
    <source>
        <dbReference type="Proteomes" id="UP000625316"/>
    </source>
</evidence>
<dbReference type="GO" id="GO:0004519">
    <property type="term" value="F:endonuclease activity"/>
    <property type="evidence" value="ECO:0007669"/>
    <property type="project" value="UniProtKB-KW"/>
</dbReference>
<keyword evidence="6" id="KW-0255">Endonuclease</keyword>
<dbReference type="AlphaFoldDB" id="A0A928VK16"/>
<evidence type="ECO:0000256" key="4">
    <source>
        <dbReference type="SAM" id="Coils"/>
    </source>
</evidence>
<accession>A0A928VK16</accession>
<feature type="domain" description="Type I restriction modification DNA specificity" evidence="5">
    <location>
        <begin position="30"/>
        <end position="181"/>
    </location>
</feature>
<dbReference type="PANTHER" id="PTHR30408:SF13">
    <property type="entry name" value="TYPE I RESTRICTION ENZYME HINDI SPECIFICITY SUBUNIT"/>
    <property type="match status" value="1"/>
</dbReference>
<dbReference type="SUPFAM" id="SSF116734">
    <property type="entry name" value="DNA methylase specificity domain"/>
    <property type="match status" value="2"/>
</dbReference>
<evidence type="ECO:0000259" key="5">
    <source>
        <dbReference type="Pfam" id="PF01420"/>
    </source>
</evidence>
<dbReference type="InterPro" id="IPR044946">
    <property type="entry name" value="Restrct_endonuc_typeI_TRD_sf"/>
</dbReference>
<organism evidence="6 7">
    <name type="scientific">Romeriopsis navalis LEGE 11480</name>
    <dbReference type="NCBI Taxonomy" id="2777977"/>
    <lineage>
        <taxon>Bacteria</taxon>
        <taxon>Bacillati</taxon>
        <taxon>Cyanobacteriota</taxon>
        <taxon>Cyanophyceae</taxon>
        <taxon>Leptolyngbyales</taxon>
        <taxon>Leptolyngbyaceae</taxon>
        <taxon>Romeriopsis</taxon>
        <taxon>Romeriopsis navalis</taxon>
    </lineage>
</organism>
<dbReference type="GO" id="GO:0009307">
    <property type="term" value="P:DNA restriction-modification system"/>
    <property type="evidence" value="ECO:0007669"/>
    <property type="project" value="UniProtKB-KW"/>
</dbReference>
<evidence type="ECO:0000256" key="3">
    <source>
        <dbReference type="ARBA" id="ARBA00023125"/>
    </source>
</evidence>
<dbReference type="Pfam" id="PF01420">
    <property type="entry name" value="Methylase_S"/>
    <property type="match status" value="2"/>
</dbReference>
<dbReference type="InterPro" id="IPR000055">
    <property type="entry name" value="Restrct_endonuc_typeI_TRD"/>
</dbReference>